<name>A0A8H4QE74_9HYPO</name>
<sequence>MGEERLHLFGGDKPWRSSDWEASDDRVRNGKSHSTLTTTPPFETALFTGHLDTRTLGAAGFASQRTSRASPPST</sequence>
<protein>
    <submittedName>
        <fullName evidence="3">NADH:ubiquinone oxidoreductase complex I intermediate-associated protein 30</fullName>
    </submittedName>
</protein>
<feature type="compositionally biased region" description="Polar residues" evidence="1">
    <location>
        <begin position="32"/>
        <end position="41"/>
    </location>
</feature>
<feature type="domain" description="NADH:ubiquinone oxidoreductase intermediate-associated protein 30" evidence="2">
    <location>
        <begin position="16"/>
        <end position="69"/>
    </location>
</feature>
<dbReference type="Proteomes" id="UP000562929">
    <property type="component" value="Unassembled WGS sequence"/>
</dbReference>
<dbReference type="OrthoDB" id="426386at2759"/>
<comment type="caution">
    <text evidence="3">The sequence shown here is derived from an EMBL/GenBank/DDBJ whole genome shotgun (WGS) entry which is preliminary data.</text>
</comment>
<evidence type="ECO:0000259" key="2">
    <source>
        <dbReference type="Pfam" id="PF08547"/>
    </source>
</evidence>
<dbReference type="EMBL" id="JAACLJ010000001">
    <property type="protein sequence ID" value="KAF4595899.1"/>
    <property type="molecule type" value="Genomic_DNA"/>
</dbReference>
<organism evidence="3 4">
    <name type="scientific">Ophiocordyceps camponoti-floridani</name>
    <dbReference type="NCBI Taxonomy" id="2030778"/>
    <lineage>
        <taxon>Eukaryota</taxon>
        <taxon>Fungi</taxon>
        <taxon>Dikarya</taxon>
        <taxon>Ascomycota</taxon>
        <taxon>Pezizomycotina</taxon>
        <taxon>Sordariomycetes</taxon>
        <taxon>Hypocreomycetidae</taxon>
        <taxon>Hypocreales</taxon>
        <taxon>Ophiocordycipitaceae</taxon>
        <taxon>Ophiocordyceps</taxon>
    </lineage>
</organism>
<evidence type="ECO:0000256" key="1">
    <source>
        <dbReference type="SAM" id="MobiDB-lite"/>
    </source>
</evidence>
<evidence type="ECO:0000313" key="3">
    <source>
        <dbReference type="EMBL" id="KAF4595899.1"/>
    </source>
</evidence>
<accession>A0A8H4QE74</accession>
<keyword evidence="3" id="KW-0830">Ubiquinone</keyword>
<proteinExistence type="predicted"/>
<feature type="compositionally biased region" description="Basic and acidic residues" evidence="1">
    <location>
        <begin position="13"/>
        <end position="28"/>
    </location>
</feature>
<keyword evidence="4" id="KW-1185">Reference proteome</keyword>
<reference evidence="3 4" key="1">
    <citation type="journal article" date="2020" name="G3 (Bethesda)">
        <title>Genetic Underpinnings of Host Manipulation by Ophiocordyceps as Revealed by Comparative Transcriptomics.</title>
        <authorList>
            <person name="Will I."/>
            <person name="Das B."/>
            <person name="Trinh T."/>
            <person name="Brachmann A."/>
            <person name="Ohm R.A."/>
            <person name="de Bekker C."/>
        </authorList>
    </citation>
    <scope>NUCLEOTIDE SEQUENCE [LARGE SCALE GENOMIC DNA]</scope>
    <source>
        <strain evidence="3 4">EC05</strain>
    </source>
</reference>
<dbReference type="InterPro" id="IPR013857">
    <property type="entry name" value="NADH-UbQ_OxRdtase-assoc_prot30"/>
</dbReference>
<evidence type="ECO:0000313" key="4">
    <source>
        <dbReference type="Proteomes" id="UP000562929"/>
    </source>
</evidence>
<dbReference type="Pfam" id="PF08547">
    <property type="entry name" value="CIA30"/>
    <property type="match status" value="1"/>
</dbReference>
<feature type="region of interest" description="Disordered" evidence="1">
    <location>
        <begin position="1"/>
        <end position="41"/>
    </location>
</feature>
<dbReference type="AlphaFoldDB" id="A0A8H4QE74"/>
<gene>
    <name evidence="3" type="ORF">GQ602_001512</name>
</gene>